<evidence type="ECO:0000259" key="1">
    <source>
        <dbReference type="Pfam" id="PF02746"/>
    </source>
</evidence>
<accession>A0ABT1C6K5</accession>
<organism evidence="2 3">
    <name type="scientific">Mesorhizobium liriopis</name>
    <dbReference type="NCBI Taxonomy" id="2953882"/>
    <lineage>
        <taxon>Bacteria</taxon>
        <taxon>Pseudomonadati</taxon>
        <taxon>Pseudomonadota</taxon>
        <taxon>Alphaproteobacteria</taxon>
        <taxon>Hyphomicrobiales</taxon>
        <taxon>Phyllobacteriaceae</taxon>
        <taxon>Mesorhizobium</taxon>
    </lineage>
</organism>
<dbReference type="InterPro" id="IPR013341">
    <property type="entry name" value="Mandelate_racemase_N_dom"/>
</dbReference>
<dbReference type="Pfam" id="PF02746">
    <property type="entry name" value="MR_MLE_N"/>
    <property type="match status" value="1"/>
</dbReference>
<dbReference type="SUPFAM" id="SSF54826">
    <property type="entry name" value="Enolase N-terminal domain-like"/>
    <property type="match status" value="1"/>
</dbReference>
<dbReference type="Gene3D" id="3.30.390.10">
    <property type="entry name" value="Enolase-like, N-terminal domain"/>
    <property type="match status" value="1"/>
</dbReference>
<dbReference type="EMBL" id="JAMXQS010000005">
    <property type="protein sequence ID" value="MCO6050464.1"/>
    <property type="molecule type" value="Genomic_DNA"/>
</dbReference>
<evidence type="ECO:0000313" key="2">
    <source>
        <dbReference type="EMBL" id="MCO6050464.1"/>
    </source>
</evidence>
<protein>
    <recommendedName>
        <fullName evidence="1">Mandelate racemase/muconate lactonizing enzyme N-terminal domain-containing protein</fullName>
    </recommendedName>
</protein>
<reference evidence="2 3" key="1">
    <citation type="submission" date="2022-06" db="EMBL/GenBank/DDBJ databases">
        <title>Mesorhizobium sp. strain RP14 Genome sequencing and assembly.</title>
        <authorList>
            <person name="Kim I."/>
        </authorList>
    </citation>
    <scope>NUCLEOTIDE SEQUENCE [LARGE SCALE GENOMIC DNA]</scope>
    <source>
        <strain evidence="3">RP14(2022)</strain>
    </source>
</reference>
<dbReference type="Proteomes" id="UP001205906">
    <property type="component" value="Unassembled WGS sequence"/>
</dbReference>
<proteinExistence type="predicted"/>
<gene>
    <name evidence="2" type="ORF">NGM99_11795</name>
</gene>
<feature type="domain" description="Mandelate racemase/muconate lactonizing enzyme N-terminal" evidence="1">
    <location>
        <begin position="24"/>
        <end position="53"/>
    </location>
</feature>
<dbReference type="InterPro" id="IPR029017">
    <property type="entry name" value="Enolase-like_N"/>
</dbReference>
<sequence>MLPAYVEYRPFECWTFGLECDGTTVLNAKTALDLACWDVFGKSVGMPVCDLLGGRCGMLLRRPRDNCIHESYGGRSPYQIRPSPLPQFSLTVSIATLVEVLAT</sequence>
<comment type="caution">
    <text evidence="2">The sequence shown here is derived from an EMBL/GenBank/DDBJ whole genome shotgun (WGS) entry which is preliminary data.</text>
</comment>
<name>A0ABT1C6K5_9HYPH</name>
<keyword evidence="3" id="KW-1185">Reference proteome</keyword>
<evidence type="ECO:0000313" key="3">
    <source>
        <dbReference type="Proteomes" id="UP001205906"/>
    </source>
</evidence>